<reference evidence="8" key="1">
    <citation type="journal article" date="2019" name="Int. J. Syst. Evol. Microbiol.">
        <title>The Global Catalogue of Microorganisms (GCM) 10K type strain sequencing project: providing services to taxonomists for standard genome sequencing and annotation.</title>
        <authorList>
            <consortium name="The Broad Institute Genomics Platform"/>
            <consortium name="The Broad Institute Genome Sequencing Center for Infectious Disease"/>
            <person name="Wu L."/>
            <person name="Ma J."/>
        </authorList>
    </citation>
    <scope>NUCLEOTIDE SEQUENCE [LARGE SCALE GENOMIC DNA]</scope>
    <source>
        <strain evidence="8">Q85</strain>
    </source>
</reference>
<keyword evidence="8" id="KW-1185">Reference proteome</keyword>
<comment type="similarity">
    <text evidence="2">Belongs to the rickettsiale 17 kDa surface antigen family.</text>
</comment>
<comment type="caution">
    <text evidence="7">The sequence shown here is derived from an EMBL/GenBank/DDBJ whole genome shotgun (WGS) entry which is preliminary data.</text>
</comment>
<evidence type="ECO:0000256" key="2">
    <source>
        <dbReference type="ARBA" id="ARBA00008681"/>
    </source>
</evidence>
<evidence type="ECO:0000313" key="7">
    <source>
        <dbReference type="EMBL" id="MFD1787722.1"/>
    </source>
</evidence>
<evidence type="ECO:0000256" key="5">
    <source>
        <dbReference type="SAM" id="SignalP"/>
    </source>
</evidence>
<dbReference type="EMBL" id="JBHUFC010000003">
    <property type="protein sequence ID" value="MFD1787722.1"/>
    <property type="molecule type" value="Genomic_DNA"/>
</dbReference>
<feature type="domain" description="Glycine zipper 2TM" evidence="6">
    <location>
        <begin position="72"/>
        <end position="112"/>
    </location>
</feature>
<evidence type="ECO:0000256" key="3">
    <source>
        <dbReference type="ARBA" id="ARBA00015281"/>
    </source>
</evidence>
<accession>A0ABW4NC63</accession>
<keyword evidence="5" id="KW-0732">Signal</keyword>
<gene>
    <name evidence="7" type="ORF">ACFSC3_09065</name>
</gene>
<protein>
    <recommendedName>
        <fullName evidence="3">17 kDa surface antigen</fullName>
    </recommendedName>
</protein>
<evidence type="ECO:0000256" key="4">
    <source>
        <dbReference type="ARBA" id="ARBA00023288"/>
    </source>
</evidence>
<organism evidence="7 8">
    <name type="scientific">Sphingomonas floccifaciens</name>
    <dbReference type="NCBI Taxonomy" id="1844115"/>
    <lineage>
        <taxon>Bacteria</taxon>
        <taxon>Pseudomonadati</taxon>
        <taxon>Pseudomonadota</taxon>
        <taxon>Alphaproteobacteria</taxon>
        <taxon>Sphingomonadales</taxon>
        <taxon>Sphingomonadaceae</taxon>
        <taxon>Sphingomonas</taxon>
    </lineage>
</organism>
<dbReference type="Proteomes" id="UP001597283">
    <property type="component" value="Unassembled WGS sequence"/>
</dbReference>
<dbReference type="RefSeq" id="WP_380940086.1">
    <property type="nucleotide sequence ID" value="NZ_JBHUFC010000003.1"/>
</dbReference>
<keyword evidence="4" id="KW-0449">Lipoprotein</keyword>
<evidence type="ECO:0000259" key="6">
    <source>
        <dbReference type="Pfam" id="PF05433"/>
    </source>
</evidence>
<proteinExistence type="inferred from homology"/>
<comment type="subcellular location">
    <subcellularLocation>
        <location evidence="1">Cell outer membrane</location>
        <topology evidence="1">Lipid-anchor</topology>
    </subcellularLocation>
</comment>
<sequence length="125" mass="12808">MMFKKLTLAGAAFATLAGGLAATPAMAQRYGGYGYDRGYNDGYGYDRGYRNYRGNDRRYATRGSHPCKDGDGGTVIGAIAGGLAGNALAGRGDRTLGAILGGALGAVAGRAIDKADPPRGCVRSR</sequence>
<feature type="signal peptide" evidence="5">
    <location>
        <begin position="1"/>
        <end position="27"/>
    </location>
</feature>
<dbReference type="InterPro" id="IPR008816">
    <property type="entry name" value="Gly_zipper_2TM_dom"/>
</dbReference>
<name>A0ABW4NC63_9SPHN</name>
<dbReference type="Pfam" id="PF05433">
    <property type="entry name" value="Rick_17kDa_Anti"/>
    <property type="match status" value="1"/>
</dbReference>
<feature type="chain" id="PRO_5045379516" description="17 kDa surface antigen" evidence="5">
    <location>
        <begin position="28"/>
        <end position="125"/>
    </location>
</feature>
<evidence type="ECO:0000313" key="8">
    <source>
        <dbReference type="Proteomes" id="UP001597283"/>
    </source>
</evidence>
<evidence type="ECO:0000256" key="1">
    <source>
        <dbReference type="ARBA" id="ARBA00004459"/>
    </source>
</evidence>